<evidence type="ECO:0000313" key="2">
    <source>
        <dbReference type="EMBL" id="KAF0916298.1"/>
    </source>
</evidence>
<organism evidence="2 3">
    <name type="scientific">Oryza meyeriana var. granulata</name>
    <dbReference type="NCBI Taxonomy" id="110450"/>
    <lineage>
        <taxon>Eukaryota</taxon>
        <taxon>Viridiplantae</taxon>
        <taxon>Streptophyta</taxon>
        <taxon>Embryophyta</taxon>
        <taxon>Tracheophyta</taxon>
        <taxon>Spermatophyta</taxon>
        <taxon>Magnoliopsida</taxon>
        <taxon>Liliopsida</taxon>
        <taxon>Poales</taxon>
        <taxon>Poaceae</taxon>
        <taxon>BOP clade</taxon>
        <taxon>Oryzoideae</taxon>
        <taxon>Oryzeae</taxon>
        <taxon>Oryzinae</taxon>
        <taxon>Oryza</taxon>
        <taxon>Oryza meyeriana</taxon>
    </lineage>
</organism>
<gene>
    <name evidence="2" type="ORF">E2562_005902</name>
</gene>
<comment type="caution">
    <text evidence="2">The sequence shown here is derived from an EMBL/GenBank/DDBJ whole genome shotgun (WGS) entry which is preliminary data.</text>
</comment>
<evidence type="ECO:0000313" key="3">
    <source>
        <dbReference type="Proteomes" id="UP000479710"/>
    </source>
</evidence>
<dbReference type="AlphaFoldDB" id="A0A6G1DUJ8"/>
<reference evidence="2 3" key="1">
    <citation type="submission" date="2019-11" db="EMBL/GenBank/DDBJ databases">
        <title>Whole genome sequence of Oryza granulata.</title>
        <authorList>
            <person name="Li W."/>
        </authorList>
    </citation>
    <scope>NUCLEOTIDE SEQUENCE [LARGE SCALE GENOMIC DNA]</scope>
    <source>
        <strain evidence="3">cv. Menghai</strain>
        <tissue evidence="2">Leaf</tissue>
    </source>
</reference>
<keyword evidence="3" id="KW-1185">Reference proteome</keyword>
<feature type="region of interest" description="Disordered" evidence="1">
    <location>
        <begin position="1"/>
        <end position="101"/>
    </location>
</feature>
<name>A0A6G1DUJ8_9ORYZ</name>
<protein>
    <submittedName>
        <fullName evidence="2">Uncharacterized protein</fullName>
    </submittedName>
</protein>
<feature type="compositionally biased region" description="Basic and acidic residues" evidence="1">
    <location>
        <begin position="81"/>
        <end position="92"/>
    </location>
</feature>
<accession>A0A6G1DUJ8</accession>
<sequence>MLSLPEMGEVAMACRATRDPPPSPSRSNVAELISSVRRPTEEEWAVRRSREEKRCASQGRRSERCAGRGRRRRGAPASSGWRERCVGGRVDGRGAGGRWRV</sequence>
<evidence type="ECO:0000256" key="1">
    <source>
        <dbReference type="SAM" id="MobiDB-lite"/>
    </source>
</evidence>
<dbReference type="EMBL" id="SPHZ02000005">
    <property type="protein sequence ID" value="KAF0916298.1"/>
    <property type="molecule type" value="Genomic_DNA"/>
</dbReference>
<feature type="compositionally biased region" description="Basic and acidic residues" evidence="1">
    <location>
        <begin position="38"/>
        <end position="66"/>
    </location>
</feature>
<proteinExistence type="predicted"/>
<dbReference type="Proteomes" id="UP000479710">
    <property type="component" value="Unassembled WGS sequence"/>
</dbReference>